<sequence length="212" mass="24809">LDPFERPTAEQLYKTFGGWLCKVLNIPSSNIAKQFQERKNSQFIDDKIEVHSEATYNSRYYNFKELELPNITFTKTNGLDEHLAVRQHIIDETKLYNIKLEMIHAENSSIAAKVHELLDIPKYDTSKQFQKTKELQFFDKKVEVHSEVTDNSDFKKLKLPTIRFTKTNILDEDLAVRLYIADETKLYNIKVEMIRAENTNTAAAIYEILKDL</sequence>
<feature type="non-terminal residue" evidence="1">
    <location>
        <position position="1"/>
    </location>
</feature>
<dbReference type="Proteomes" id="UP000789860">
    <property type="component" value="Unassembled WGS sequence"/>
</dbReference>
<evidence type="ECO:0000313" key="1">
    <source>
        <dbReference type="EMBL" id="CAG8613939.1"/>
    </source>
</evidence>
<dbReference type="EMBL" id="CAJVPM010016425">
    <property type="protein sequence ID" value="CAG8613939.1"/>
    <property type="molecule type" value="Genomic_DNA"/>
</dbReference>
<reference evidence="1" key="1">
    <citation type="submission" date="2021-06" db="EMBL/GenBank/DDBJ databases">
        <authorList>
            <person name="Kallberg Y."/>
            <person name="Tangrot J."/>
            <person name="Rosling A."/>
        </authorList>
    </citation>
    <scope>NUCLEOTIDE SEQUENCE</scope>
    <source>
        <strain evidence="1">AU212A</strain>
    </source>
</reference>
<evidence type="ECO:0000313" key="2">
    <source>
        <dbReference type="Proteomes" id="UP000789860"/>
    </source>
</evidence>
<protein>
    <submittedName>
        <fullName evidence="1">3525_t:CDS:1</fullName>
    </submittedName>
</protein>
<organism evidence="1 2">
    <name type="scientific">Scutellospora calospora</name>
    <dbReference type="NCBI Taxonomy" id="85575"/>
    <lineage>
        <taxon>Eukaryota</taxon>
        <taxon>Fungi</taxon>
        <taxon>Fungi incertae sedis</taxon>
        <taxon>Mucoromycota</taxon>
        <taxon>Glomeromycotina</taxon>
        <taxon>Glomeromycetes</taxon>
        <taxon>Diversisporales</taxon>
        <taxon>Gigasporaceae</taxon>
        <taxon>Scutellospora</taxon>
    </lineage>
</organism>
<name>A0ACA9MUE6_9GLOM</name>
<gene>
    <name evidence="1" type="ORF">SCALOS_LOCUS7397</name>
</gene>
<comment type="caution">
    <text evidence="1">The sequence shown here is derived from an EMBL/GenBank/DDBJ whole genome shotgun (WGS) entry which is preliminary data.</text>
</comment>
<proteinExistence type="predicted"/>
<accession>A0ACA9MUE6</accession>
<keyword evidence="2" id="KW-1185">Reference proteome</keyword>